<dbReference type="Gene3D" id="3.40.190.10">
    <property type="entry name" value="Periplasmic binding protein-like II"/>
    <property type="match status" value="2"/>
</dbReference>
<comment type="similarity">
    <text evidence="1">Belongs to the LysR transcriptional regulatory family.</text>
</comment>
<dbReference type="GO" id="GO:0043565">
    <property type="term" value="F:sequence-specific DNA binding"/>
    <property type="evidence" value="ECO:0007669"/>
    <property type="project" value="TreeGrafter"/>
</dbReference>
<keyword evidence="2" id="KW-0805">Transcription regulation</keyword>
<dbReference type="GO" id="GO:0006351">
    <property type="term" value="P:DNA-templated transcription"/>
    <property type="evidence" value="ECO:0007669"/>
    <property type="project" value="TreeGrafter"/>
</dbReference>
<evidence type="ECO:0000256" key="1">
    <source>
        <dbReference type="ARBA" id="ARBA00009437"/>
    </source>
</evidence>
<evidence type="ECO:0000256" key="2">
    <source>
        <dbReference type="ARBA" id="ARBA00023015"/>
    </source>
</evidence>
<dbReference type="Proteomes" id="UP000185783">
    <property type="component" value="Unassembled WGS sequence"/>
</dbReference>
<dbReference type="InterPro" id="IPR005119">
    <property type="entry name" value="LysR_subst-bd"/>
</dbReference>
<dbReference type="PANTHER" id="PTHR30537">
    <property type="entry name" value="HTH-TYPE TRANSCRIPTIONAL REGULATOR"/>
    <property type="match status" value="1"/>
</dbReference>
<gene>
    <name evidence="6" type="ORF">A3843_16355</name>
</gene>
<dbReference type="InterPro" id="IPR000847">
    <property type="entry name" value="LysR_HTH_N"/>
</dbReference>
<dbReference type="STRING" id="197461.A3843_16355"/>
<dbReference type="CDD" id="cd08432">
    <property type="entry name" value="PBP2_GcdR_TrpI_HvrB_AmpR_like"/>
    <property type="match status" value="1"/>
</dbReference>
<dbReference type="PROSITE" id="PS50931">
    <property type="entry name" value="HTH_LYSR"/>
    <property type="match status" value="1"/>
</dbReference>
<dbReference type="InterPro" id="IPR036390">
    <property type="entry name" value="WH_DNA-bd_sf"/>
</dbReference>
<proteinExistence type="inferred from homology"/>
<dbReference type="InterPro" id="IPR058163">
    <property type="entry name" value="LysR-type_TF_proteobact-type"/>
</dbReference>
<comment type="caution">
    <text evidence="6">The sequence shown here is derived from an EMBL/GenBank/DDBJ whole genome shotgun (WGS) entry which is preliminary data.</text>
</comment>
<dbReference type="Pfam" id="PF00126">
    <property type="entry name" value="HTH_1"/>
    <property type="match status" value="1"/>
</dbReference>
<dbReference type="Pfam" id="PF03466">
    <property type="entry name" value="LysR_substrate"/>
    <property type="match status" value="1"/>
</dbReference>
<dbReference type="PANTHER" id="PTHR30537:SF26">
    <property type="entry name" value="GLYCINE CLEAVAGE SYSTEM TRANSCRIPTIONAL ACTIVATOR"/>
    <property type="match status" value="1"/>
</dbReference>
<keyword evidence="4" id="KW-0804">Transcription</keyword>
<accession>A0A1U7JDX8</accession>
<reference evidence="6 7" key="1">
    <citation type="submission" date="2016-03" db="EMBL/GenBank/DDBJ databases">
        <title>Genome sequence of Nesiotobacter sp. nov., a moderately halophilic alphaproteobacterium isolated from the Yellow Sea, China.</title>
        <authorList>
            <person name="Zhang G."/>
            <person name="Zhang R."/>
        </authorList>
    </citation>
    <scope>NUCLEOTIDE SEQUENCE [LARGE SCALE GENOMIC DNA]</scope>
    <source>
        <strain evidence="6 7">WB1-6</strain>
    </source>
</reference>
<dbReference type="GO" id="GO:0003700">
    <property type="term" value="F:DNA-binding transcription factor activity"/>
    <property type="evidence" value="ECO:0007669"/>
    <property type="project" value="InterPro"/>
</dbReference>
<dbReference type="PRINTS" id="PR00039">
    <property type="entry name" value="HTHLYSR"/>
</dbReference>
<keyword evidence="3" id="KW-0238">DNA-binding</keyword>
<evidence type="ECO:0000256" key="4">
    <source>
        <dbReference type="ARBA" id="ARBA00023163"/>
    </source>
</evidence>
<evidence type="ECO:0000259" key="5">
    <source>
        <dbReference type="PROSITE" id="PS50931"/>
    </source>
</evidence>
<keyword evidence="7" id="KW-1185">Reference proteome</keyword>
<dbReference type="RefSeq" id="WP_051269390.1">
    <property type="nucleotide sequence ID" value="NZ_LVVZ01000026.1"/>
</dbReference>
<dbReference type="SUPFAM" id="SSF46785">
    <property type="entry name" value="Winged helix' DNA-binding domain"/>
    <property type="match status" value="1"/>
</dbReference>
<evidence type="ECO:0000256" key="3">
    <source>
        <dbReference type="ARBA" id="ARBA00023125"/>
    </source>
</evidence>
<dbReference type="FunFam" id="1.10.10.10:FF:000001">
    <property type="entry name" value="LysR family transcriptional regulator"/>
    <property type="match status" value="1"/>
</dbReference>
<evidence type="ECO:0000313" key="7">
    <source>
        <dbReference type="Proteomes" id="UP000185783"/>
    </source>
</evidence>
<feature type="domain" description="HTH lysR-type" evidence="5">
    <location>
        <begin position="7"/>
        <end position="64"/>
    </location>
</feature>
<dbReference type="SUPFAM" id="SSF53850">
    <property type="entry name" value="Periplasmic binding protein-like II"/>
    <property type="match status" value="1"/>
</dbReference>
<sequence length="324" mass="37613">MHLNGRIPLKAVVYFEAVSRHRSLTRATDELGVSASAISQQLKALESSLGVALFRRVKRQLVLTEDGERLFRATSEALAIIQSSERQISRRTRHRPLMVRVAPTFGTLWLTKRLPEFIRANPDIDIHVDATSELTDFEKERVDLEIRYGRDMRDYLHSELLLEDIVFPLCNQEVYQNYAYRDPVEVLTSVRLIQSVKSAVSWDRWLTENNLQVDQLRQGLHFDRSAMSLHMASEGLGVALESTTLAQDAILDGSLRPLFPQLKPVRNQSYWLSCPNRHLARRAVHEFRSWMLEKIQQDKKRLHNLHEQLFKLNHLLSSELRRDS</sequence>
<dbReference type="AlphaFoldDB" id="A0A1U7JDX8"/>
<dbReference type="InterPro" id="IPR036388">
    <property type="entry name" value="WH-like_DNA-bd_sf"/>
</dbReference>
<protein>
    <recommendedName>
        <fullName evidence="5">HTH lysR-type domain-containing protein</fullName>
    </recommendedName>
</protein>
<dbReference type="Gene3D" id="1.10.10.10">
    <property type="entry name" value="Winged helix-like DNA-binding domain superfamily/Winged helix DNA-binding domain"/>
    <property type="match status" value="1"/>
</dbReference>
<evidence type="ECO:0000313" key="6">
    <source>
        <dbReference type="EMBL" id="OKL42894.1"/>
    </source>
</evidence>
<organism evidence="6 7">
    <name type="scientific">Pseudovibrio exalbescens</name>
    <dbReference type="NCBI Taxonomy" id="197461"/>
    <lineage>
        <taxon>Bacteria</taxon>
        <taxon>Pseudomonadati</taxon>
        <taxon>Pseudomonadota</taxon>
        <taxon>Alphaproteobacteria</taxon>
        <taxon>Hyphomicrobiales</taxon>
        <taxon>Stappiaceae</taxon>
        <taxon>Pseudovibrio</taxon>
    </lineage>
</organism>
<name>A0A1U7JDX8_9HYPH</name>
<dbReference type="EMBL" id="LVVZ01000026">
    <property type="protein sequence ID" value="OKL42894.1"/>
    <property type="molecule type" value="Genomic_DNA"/>
</dbReference>